<dbReference type="GO" id="GO:0008270">
    <property type="term" value="F:zinc ion binding"/>
    <property type="evidence" value="ECO:0007669"/>
    <property type="project" value="UniProtKB-KW"/>
</dbReference>
<dbReference type="Proteomes" id="UP000264353">
    <property type="component" value="Chromosome A4"/>
</dbReference>
<reference evidence="6 7" key="1">
    <citation type="submission" date="2018-06" db="EMBL/GenBank/DDBJ databases">
        <title>WGS assembly of Brassica rapa FPsc.</title>
        <authorList>
            <person name="Bowman J."/>
            <person name="Kohchi T."/>
            <person name="Yamato K."/>
            <person name="Jenkins J."/>
            <person name="Shu S."/>
            <person name="Ishizaki K."/>
            <person name="Yamaoka S."/>
            <person name="Nishihama R."/>
            <person name="Nakamura Y."/>
            <person name="Berger F."/>
            <person name="Adam C."/>
            <person name="Aki S."/>
            <person name="Althoff F."/>
            <person name="Araki T."/>
            <person name="Arteaga-Vazquez M."/>
            <person name="Balasubrmanian S."/>
            <person name="Bauer D."/>
            <person name="Boehm C."/>
            <person name="Briginshaw L."/>
            <person name="Caballero-Perez J."/>
            <person name="Catarino B."/>
            <person name="Chen F."/>
            <person name="Chiyoda S."/>
            <person name="Chovatia M."/>
            <person name="Davies K."/>
            <person name="Delmans M."/>
            <person name="Demura T."/>
            <person name="Dierschke T."/>
            <person name="Dolan L."/>
            <person name="Dorantes-Acosta A."/>
            <person name="Eklund D."/>
            <person name="Florent S."/>
            <person name="Flores-Sandoval E."/>
            <person name="Fujiyama A."/>
            <person name="Fukuzawa H."/>
            <person name="Galik B."/>
            <person name="Grimanelli D."/>
            <person name="Grimwood J."/>
            <person name="Grossniklaus U."/>
            <person name="Hamada T."/>
            <person name="Haseloff J."/>
            <person name="Hetherington A."/>
            <person name="Higo A."/>
            <person name="Hirakawa Y."/>
            <person name="Hundley H."/>
            <person name="Ikeda Y."/>
            <person name="Inoue K."/>
            <person name="Inoue S."/>
            <person name="Ishida S."/>
            <person name="Jia Q."/>
            <person name="Kakita M."/>
            <person name="Kanazawa T."/>
            <person name="Kawai Y."/>
            <person name="Kawashima T."/>
            <person name="Kennedy M."/>
            <person name="Kinose K."/>
            <person name="Kinoshita T."/>
            <person name="Kohara Y."/>
            <person name="Koide E."/>
            <person name="Komatsu K."/>
            <person name="Kopischke S."/>
            <person name="Kubo M."/>
            <person name="Kyozuka J."/>
            <person name="Lagercrantz U."/>
            <person name="Lin S."/>
            <person name="Lindquist E."/>
            <person name="Lipzen A."/>
            <person name="Lu C."/>
            <person name="Luna E."/>
            <person name="Martienssen R."/>
            <person name="Minamino N."/>
            <person name="Mizutani M."/>
            <person name="Mizutani M."/>
            <person name="Mochizuki N."/>
            <person name="Monte I."/>
            <person name="Mosher R."/>
            <person name="Nagasaki H."/>
            <person name="Nakagami H."/>
            <person name="Naramoto S."/>
            <person name="Nishitani K."/>
            <person name="Ohtani M."/>
            <person name="Okamoto T."/>
            <person name="Okumura M."/>
            <person name="Phillips J."/>
            <person name="Pollak B."/>
            <person name="Reinders A."/>
            <person name="Roevekamp M."/>
            <person name="Sano R."/>
            <person name="Sawa S."/>
            <person name="Schmid M."/>
            <person name="Shirakawa M."/>
            <person name="Solano R."/>
            <person name="Spunde A."/>
            <person name="Suetsugu N."/>
            <person name="Sugano S."/>
            <person name="Sugiyama A."/>
            <person name="Sun R."/>
            <person name="Suzuki Y."/>
            <person name="Takenaka M."/>
            <person name="Takezawa D."/>
            <person name="Tomogane H."/>
            <person name="Tsuzuki M."/>
            <person name="Ueda T."/>
            <person name="Umeda M."/>
            <person name="Ward J."/>
            <person name="Watanabe Y."/>
            <person name="Yazaki K."/>
            <person name="Yokoyama R."/>
            <person name="Yoshitake Y."/>
            <person name="Yotsui I."/>
            <person name="Zachgo S."/>
            <person name="Schmutz J."/>
        </authorList>
    </citation>
    <scope>NUCLEOTIDE SEQUENCE [LARGE SCALE GENOMIC DNA]</scope>
    <source>
        <strain evidence="7">cv. B-3</strain>
    </source>
</reference>
<organism evidence="6 7">
    <name type="scientific">Brassica campestris</name>
    <name type="common">Field mustard</name>
    <dbReference type="NCBI Taxonomy" id="3711"/>
    <lineage>
        <taxon>Eukaryota</taxon>
        <taxon>Viridiplantae</taxon>
        <taxon>Streptophyta</taxon>
        <taxon>Embryophyta</taxon>
        <taxon>Tracheophyta</taxon>
        <taxon>Spermatophyta</taxon>
        <taxon>Magnoliopsida</taxon>
        <taxon>eudicotyledons</taxon>
        <taxon>Gunneridae</taxon>
        <taxon>Pentapetalae</taxon>
        <taxon>rosids</taxon>
        <taxon>malvids</taxon>
        <taxon>Brassicales</taxon>
        <taxon>Brassicaceae</taxon>
        <taxon>Brassiceae</taxon>
        <taxon>Brassica</taxon>
    </lineage>
</organism>
<keyword evidence="2 4" id="KW-0863">Zinc-finger</keyword>
<evidence type="ECO:0000256" key="4">
    <source>
        <dbReference type="PROSITE-ProRule" id="PRU00175"/>
    </source>
</evidence>
<name>A0A397ZSF8_BRACM</name>
<dbReference type="PANTHER" id="PTHR45931">
    <property type="entry name" value="SI:CH211-59O9.10"/>
    <property type="match status" value="1"/>
</dbReference>
<keyword evidence="3" id="KW-0862">Zinc</keyword>
<dbReference type="PROSITE" id="PS50089">
    <property type="entry name" value="ZF_RING_2"/>
    <property type="match status" value="1"/>
</dbReference>
<gene>
    <name evidence="6" type="ORF">BRARA_D00768</name>
</gene>
<dbReference type="SUPFAM" id="SSF57850">
    <property type="entry name" value="RING/U-box"/>
    <property type="match status" value="1"/>
</dbReference>
<keyword evidence="1" id="KW-0479">Metal-binding</keyword>
<dbReference type="InterPro" id="IPR013083">
    <property type="entry name" value="Znf_RING/FYVE/PHD"/>
</dbReference>
<evidence type="ECO:0000256" key="3">
    <source>
        <dbReference type="ARBA" id="ARBA00022833"/>
    </source>
</evidence>
<evidence type="ECO:0000256" key="1">
    <source>
        <dbReference type="ARBA" id="ARBA00022723"/>
    </source>
</evidence>
<dbReference type="Gene3D" id="3.30.40.10">
    <property type="entry name" value="Zinc/RING finger domain, C3HC4 (zinc finger)"/>
    <property type="match status" value="1"/>
</dbReference>
<sequence>METETNDTVEVNTLVSNLAQNMESTNTVSIRLHELILEDESGVATHLGSYRICYKPRDGFTASDLSQFLHEQEVPHSQQLGEVIDGEINHSLAIDISLREPVFVTVNINFIQDRRPKDLKERSIAVIKRLLKEQRMEPMDLKETSDIKCSICIEDFSDSHESIIWMPQCKHVFHQGCLFEWLSRQNSCPLCRSTVPMEDQEAENQIMDCS</sequence>
<dbReference type="InterPro" id="IPR051834">
    <property type="entry name" value="RING_finger_E3_ligase"/>
</dbReference>
<evidence type="ECO:0000313" key="6">
    <source>
        <dbReference type="EMBL" id="RID65583.1"/>
    </source>
</evidence>
<proteinExistence type="predicted"/>
<dbReference type="AlphaFoldDB" id="A0A397ZSF8"/>
<feature type="domain" description="RING-type" evidence="5">
    <location>
        <begin position="149"/>
        <end position="192"/>
    </location>
</feature>
<protein>
    <recommendedName>
        <fullName evidence="5">RING-type domain-containing protein</fullName>
    </recommendedName>
</protein>
<dbReference type="EMBL" id="CM010631">
    <property type="protein sequence ID" value="RID65583.1"/>
    <property type="molecule type" value="Genomic_DNA"/>
</dbReference>
<evidence type="ECO:0000259" key="5">
    <source>
        <dbReference type="PROSITE" id="PS50089"/>
    </source>
</evidence>
<dbReference type="InterPro" id="IPR001841">
    <property type="entry name" value="Znf_RING"/>
</dbReference>
<dbReference type="PANTHER" id="PTHR45931:SF16">
    <property type="entry name" value="RING_U-BOX SUPERFAMILY PROTEIN"/>
    <property type="match status" value="1"/>
</dbReference>
<accession>A0A397ZSF8</accession>
<dbReference type="SMART" id="SM00184">
    <property type="entry name" value="RING"/>
    <property type="match status" value="1"/>
</dbReference>
<evidence type="ECO:0000313" key="7">
    <source>
        <dbReference type="Proteomes" id="UP000264353"/>
    </source>
</evidence>
<dbReference type="Pfam" id="PF13639">
    <property type="entry name" value="zf-RING_2"/>
    <property type="match status" value="1"/>
</dbReference>
<evidence type="ECO:0000256" key="2">
    <source>
        <dbReference type="ARBA" id="ARBA00022771"/>
    </source>
</evidence>